<sequence length="363" mass="41289">MNPSKVKSVLEQSLAWRMTVGPHTYNAFMLVHSDPKNVHWELSAGSSHHMDTDPAQSWHTASIGKTFTAVIVMQLVEQGRLNLNDPLDRYLPASLLQGLHVYKGEDYTDQVTLDHLLSHTSGLPDFYEDKPRSGKYFLEILLEEPNHRWTPEETIEWTKTHMAPLSRPGKKFHYTDTGYNLLGLVIEKVTGLRYHEALREHLFVPLGMQHTYLLHYNTPAVWAPGRVANIILGNQQIDVEDYPSLTSIFAAGQTVSTSGDLLLFMQALVAGKVVSPASLEKMMTWKGSRYGVDYGMGLMRVRMWPFTRRYDVWGHLGSVGSFMLYNPHQDVYITGTFNRSGYLHRVLRFLLGKVLYPLGKIKS</sequence>
<dbReference type="Pfam" id="PF00144">
    <property type="entry name" value="Beta-lactamase"/>
    <property type="match status" value="1"/>
</dbReference>
<dbReference type="InterPro" id="IPR012338">
    <property type="entry name" value="Beta-lactam/transpept-like"/>
</dbReference>
<dbReference type="PANTHER" id="PTHR46825">
    <property type="entry name" value="D-ALANYL-D-ALANINE-CARBOXYPEPTIDASE/ENDOPEPTIDASE AMPH"/>
    <property type="match status" value="1"/>
</dbReference>
<proteinExistence type="predicted"/>
<dbReference type="RefSeq" id="WP_169229085.1">
    <property type="nucleotide sequence ID" value="NZ_JABBGC010000004.1"/>
</dbReference>
<comment type="caution">
    <text evidence="2">The sequence shown here is derived from an EMBL/GenBank/DDBJ whole genome shotgun (WGS) entry which is preliminary data.</text>
</comment>
<dbReference type="SUPFAM" id="SSF56601">
    <property type="entry name" value="beta-lactamase/transpeptidase-like"/>
    <property type="match status" value="1"/>
</dbReference>
<organism evidence="2 3">
    <name type="scientific">Chitinophaga fulva</name>
    <dbReference type="NCBI Taxonomy" id="2728842"/>
    <lineage>
        <taxon>Bacteria</taxon>
        <taxon>Pseudomonadati</taxon>
        <taxon>Bacteroidota</taxon>
        <taxon>Chitinophagia</taxon>
        <taxon>Chitinophagales</taxon>
        <taxon>Chitinophagaceae</taxon>
        <taxon>Chitinophaga</taxon>
    </lineage>
</organism>
<feature type="domain" description="Beta-lactamase-related" evidence="1">
    <location>
        <begin position="53"/>
        <end position="342"/>
    </location>
</feature>
<dbReference type="AlphaFoldDB" id="A0A848GTZ2"/>
<keyword evidence="3" id="KW-1185">Reference proteome</keyword>
<dbReference type="InterPro" id="IPR001466">
    <property type="entry name" value="Beta-lactam-related"/>
</dbReference>
<gene>
    <name evidence="2" type="ORF">HHL17_33175</name>
</gene>
<reference evidence="2 3" key="1">
    <citation type="submission" date="2020-04" db="EMBL/GenBank/DDBJ databases">
        <title>Chitinophaga sp. G-6-1-13 sp. nov., isolated from soil.</title>
        <authorList>
            <person name="Dahal R.H."/>
            <person name="Chaudhary D.K."/>
        </authorList>
    </citation>
    <scope>NUCLEOTIDE SEQUENCE [LARGE SCALE GENOMIC DNA]</scope>
    <source>
        <strain evidence="2 3">G-6-1-13</strain>
    </source>
</reference>
<dbReference type="InterPro" id="IPR050491">
    <property type="entry name" value="AmpC-like"/>
</dbReference>
<dbReference type="PANTHER" id="PTHR46825:SF7">
    <property type="entry name" value="D-ALANYL-D-ALANINE CARBOXYPEPTIDASE"/>
    <property type="match status" value="1"/>
</dbReference>
<evidence type="ECO:0000313" key="3">
    <source>
        <dbReference type="Proteomes" id="UP000583266"/>
    </source>
</evidence>
<dbReference type="Gene3D" id="3.40.710.10">
    <property type="entry name" value="DD-peptidase/beta-lactamase superfamily"/>
    <property type="match status" value="1"/>
</dbReference>
<dbReference type="EMBL" id="JABBGC010000004">
    <property type="protein sequence ID" value="NML42086.1"/>
    <property type="molecule type" value="Genomic_DNA"/>
</dbReference>
<evidence type="ECO:0000259" key="1">
    <source>
        <dbReference type="Pfam" id="PF00144"/>
    </source>
</evidence>
<evidence type="ECO:0000313" key="2">
    <source>
        <dbReference type="EMBL" id="NML42086.1"/>
    </source>
</evidence>
<name>A0A848GTZ2_9BACT</name>
<dbReference type="Proteomes" id="UP000583266">
    <property type="component" value="Unassembled WGS sequence"/>
</dbReference>
<protein>
    <submittedName>
        <fullName evidence="2">Beta-lactamase family protein</fullName>
    </submittedName>
</protein>
<accession>A0A848GTZ2</accession>